<organism evidence="1 2">
    <name type="scientific">Fraxinus pennsylvanica</name>
    <dbReference type="NCBI Taxonomy" id="56036"/>
    <lineage>
        <taxon>Eukaryota</taxon>
        <taxon>Viridiplantae</taxon>
        <taxon>Streptophyta</taxon>
        <taxon>Embryophyta</taxon>
        <taxon>Tracheophyta</taxon>
        <taxon>Spermatophyta</taxon>
        <taxon>Magnoliopsida</taxon>
        <taxon>eudicotyledons</taxon>
        <taxon>Gunneridae</taxon>
        <taxon>Pentapetalae</taxon>
        <taxon>asterids</taxon>
        <taxon>lamiids</taxon>
        <taxon>Lamiales</taxon>
        <taxon>Oleaceae</taxon>
        <taxon>Oleeae</taxon>
        <taxon>Fraxinus</taxon>
    </lineage>
</organism>
<name>A0AAD1ZX12_9LAMI</name>
<accession>A0AAD1ZX12</accession>
<proteinExistence type="predicted"/>
<sequence length="151" mass="15117">MTSSQGHRVSGFKGSGLRPCLDYQPLAASGPVPASGLDPPQNDGLAGGQRAVQPLSLLSPLPVVHALTESPISAYMRFLQSSISSSSGALPRWNSFAQPLAAAVTTSIIFCCLVRAGFGGGDCTIGRGGGNLDIGGGEEIGGGGEYGGGKN</sequence>
<dbReference type="EMBL" id="OU503049">
    <property type="protein sequence ID" value="CAI9776016.1"/>
    <property type="molecule type" value="Genomic_DNA"/>
</dbReference>
<dbReference type="AlphaFoldDB" id="A0AAD1ZX12"/>
<keyword evidence="2" id="KW-1185">Reference proteome</keyword>
<dbReference type="Proteomes" id="UP000834106">
    <property type="component" value="Chromosome 14"/>
</dbReference>
<evidence type="ECO:0000313" key="2">
    <source>
        <dbReference type="Proteomes" id="UP000834106"/>
    </source>
</evidence>
<gene>
    <name evidence="1" type="ORF">FPE_LOCUS23446</name>
</gene>
<evidence type="ECO:0000313" key="1">
    <source>
        <dbReference type="EMBL" id="CAI9776016.1"/>
    </source>
</evidence>
<reference evidence="1" key="1">
    <citation type="submission" date="2023-05" db="EMBL/GenBank/DDBJ databases">
        <authorList>
            <person name="Huff M."/>
        </authorList>
    </citation>
    <scope>NUCLEOTIDE SEQUENCE</scope>
</reference>
<protein>
    <submittedName>
        <fullName evidence="1">Uncharacterized protein</fullName>
    </submittedName>
</protein>